<feature type="transmembrane region" description="Helical" evidence="5">
    <location>
        <begin position="201"/>
        <end position="218"/>
    </location>
</feature>
<dbReference type="RefSeq" id="WP_091717865.1">
    <property type="nucleotide sequence ID" value="NZ_FNHS01000010.1"/>
</dbReference>
<gene>
    <name evidence="8" type="ORF">SAMN05216360_110160</name>
</gene>
<feature type="transmembrane region" description="Helical" evidence="5">
    <location>
        <begin position="417"/>
        <end position="448"/>
    </location>
</feature>
<organism evidence="8 9">
    <name type="scientific">Methylobacterium phyllostachyos</name>
    <dbReference type="NCBI Taxonomy" id="582672"/>
    <lineage>
        <taxon>Bacteria</taxon>
        <taxon>Pseudomonadati</taxon>
        <taxon>Pseudomonadota</taxon>
        <taxon>Alphaproteobacteria</taxon>
        <taxon>Hyphomicrobiales</taxon>
        <taxon>Methylobacteriaceae</taxon>
        <taxon>Methylobacterium</taxon>
    </lineage>
</organism>
<feature type="transmembrane region" description="Helical" evidence="5">
    <location>
        <begin position="148"/>
        <end position="166"/>
    </location>
</feature>
<protein>
    <submittedName>
        <fullName evidence="8">Sulfate permease, SulP family</fullName>
    </submittedName>
</protein>
<feature type="transmembrane region" description="Helical" evidence="5">
    <location>
        <begin position="114"/>
        <end position="136"/>
    </location>
</feature>
<evidence type="ECO:0000256" key="2">
    <source>
        <dbReference type="ARBA" id="ARBA00022692"/>
    </source>
</evidence>
<evidence type="ECO:0000313" key="9">
    <source>
        <dbReference type="Proteomes" id="UP000198704"/>
    </source>
</evidence>
<feature type="transmembrane region" description="Helical" evidence="5">
    <location>
        <begin position="82"/>
        <end position="102"/>
    </location>
</feature>
<keyword evidence="3 5" id="KW-1133">Transmembrane helix</keyword>
<evidence type="ECO:0000256" key="4">
    <source>
        <dbReference type="ARBA" id="ARBA00023136"/>
    </source>
</evidence>
<dbReference type="AlphaFoldDB" id="A0A1H0DGL9"/>
<dbReference type="Pfam" id="PF01740">
    <property type="entry name" value="STAS"/>
    <property type="match status" value="1"/>
</dbReference>
<dbReference type="Gene3D" id="2.60.120.10">
    <property type="entry name" value="Jelly Rolls"/>
    <property type="match status" value="1"/>
</dbReference>
<keyword evidence="4 5" id="KW-0472">Membrane</keyword>
<keyword evidence="2 5" id="KW-0812">Transmembrane</keyword>
<dbReference type="STRING" id="582672.SAMN05216360_110160"/>
<evidence type="ECO:0000256" key="5">
    <source>
        <dbReference type="SAM" id="Phobius"/>
    </source>
</evidence>
<dbReference type="InterPro" id="IPR002645">
    <property type="entry name" value="STAS_dom"/>
</dbReference>
<proteinExistence type="predicted"/>
<dbReference type="InterPro" id="IPR018488">
    <property type="entry name" value="cNMP-bd_CS"/>
</dbReference>
<feature type="transmembrane region" description="Helical" evidence="5">
    <location>
        <begin position="58"/>
        <end position="75"/>
    </location>
</feature>
<sequence length="747" mass="78630">MTTPDMTSAGSAVRATSARVSRTILGGCVATMMIGLDLIVFSQLIFSGPLAENRTAGVAAMLPAYVLGGLVFAALKRDVVVSLSFFGAAAIVQAAIAATVARQLHAAGVTDPDAVVRVVLLVCGVATLLTGLIFVLLGSLRASLVAQLLPYPILTGFLAGVGLLLLRSGVQIGAHIDDAIAAVLGSFDPAATNPVPVDPGTLGRIALTLGIGVCAFYLPRRFPHWSTFPAVVIASFALVHLGLSGEGLDATAAQAAGWLIDPLPPGPLLRAPVIGSLPMLDPALLLPVLPKIATEILVAVVIQILYVVSVELDLRREFDIDRIFVASGWTNVLGSLFGSPVMGFDRTSTLYLHNIGGGQWLGRWLTLAVMAALLAFGARSLGLLPRPLAGGALIAIALGHLVNLSRAHRTLLPWEVAVALAVCAATVLFGATVGFLTGILLAMLIFAVQYAQIPTIRRALSGAERRSSIIRDPDTADRLRAAGTRTRIYTLQGFLFFLNGRAIYRRVAAEAGTLRVLILDFRDCVGLDSSALVAFRKIGQLAEARGFDVLLAHLGPTVLRQMARNGLTAGPRIRTLPTLDEALRDAEATLLAEAGIAGAGATASFARHLSEQLGRVIEPDALAPYVSVRTLEAGAVLMRQGEAADALYFLEQGLVSIEIAVPGRPHMRLRTTTAGTVIGEVALAQGGQRTATAVAESPCRVVGIDRDGLARMERERPDLALLVQRFLILELAGKLTDTNRLLEVELH</sequence>
<dbReference type="PANTHER" id="PTHR43310:SF1">
    <property type="entry name" value="SULFATE TRANSPORTER YBAR-RELATED"/>
    <property type="match status" value="1"/>
</dbReference>
<dbReference type="InterPro" id="IPR011547">
    <property type="entry name" value="SLC26A/SulP_dom"/>
</dbReference>
<feature type="transmembrane region" description="Helical" evidence="5">
    <location>
        <begin position="388"/>
        <end position="405"/>
    </location>
</feature>
<dbReference type="CDD" id="cd07042">
    <property type="entry name" value="STAS_SulP_like_sulfate_transporter"/>
    <property type="match status" value="1"/>
</dbReference>
<evidence type="ECO:0000259" key="7">
    <source>
        <dbReference type="PROSITE" id="PS50801"/>
    </source>
</evidence>
<feature type="domain" description="Cyclic nucleotide-binding" evidence="6">
    <location>
        <begin position="604"/>
        <end position="712"/>
    </location>
</feature>
<dbReference type="CDD" id="cd00038">
    <property type="entry name" value="CAP_ED"/>
    <property type="match status" value="1"/>
</dbReference>
<evidence type="ECO:0000256" key="3">
    <source>
        <dbReference type="ARBA" id="ARBA00022989"/>
    </source>
</evidence>
<feature type="transmembrane region" description="Helical" evidence="5">
    <location>
        <begin position="361"/>
        <end position="381"/>
    </location>
</feature>
<dbReference type="GO" id="GO:0016020">
    <property type="term" value="C:membrane"/>
    <property type="evidence" value="ECO:0007669"/>
    <property type="project" value="UniProtKB-SubCell"/>
</dbReference>
<dbReference type="Pfam" id="PF00916">
    <property type="entry name" value="Sulfate_transp"/>
    <property type="match status" value="1"/>
</dbReference>
<accession>A0A1H0DGL9</accession>
<dbReference type="SUPFAM" id="SSF51206">
    <property type="entry name" value="cAMP-binding domain-like"/>
    <property type="match status" value="1"/>
</dbReference>
<dbReference type="Gene3D" id="3.30.750.24">
    <property type="entry name" value="STAS domain"/>
    <property type="match status" value="1"/>
</dbReference>
<evidence type="ECO:0000259" key="6">
    <source>
        <dbReference type="PROSITE" id="PS50042"/>
    </source>
</evidence>
<dbReference type="PROSITE" id="PS50801">
    <property type="entry name" value="STAS"/>
    <property type="match status" value="1"/>
</dbReference>
<reference evidence="9" key="1">
    <citation type="submission" date="2016-10" db="EMBL/GenBank/DDBJ databases">
        <authorList>
            <person name="Varghese N."/>
            <person name="Submissions S."/>
        </authorList>
    </citation>
    <scope>NUCLEOTIDE SEQUENCE [LARGE SCALE GENOMIC DNA]</scope>
    <source>
        <strain evidence="9">BL47</strain>
    </source>
</reference>
<dbReference type="InterPro" id="IPR036513">
    <property type="entry name" value="STAS_dom_sf"/>
</dbReference>
<dbReference type="InterPro" id="IPR014710">
    <property type="entry name" value="RmlC-like_jellyroll"/>
</dbReference>
<dbReference type="PROSITE" id="PS50042">
    <property type="entry name" value="CNMP_BINDING_3"/>
    <property type="match status" value="1"/>
</dbReference>
<dbReference type="PANTHER" id="PTHR43310">
    <property type="entry name" value="SULFATE TRANSPORTER YBAR-RELATED"/>
    <property type="match status" value="1"/>
</dbReference>
<keyword evidence="9" id="KW-1185">Reference proteome</keyword>
<name>A0A1H0DGL9_9HYPH</name>
<feature type="transmembrane region" description="Helical" evidence="5">
    <location>
        <begin position="225"/>
        <end position="243"/>
    </location>
</feature>
<dbReference type="OrthoDB" id="9771198at2"/>
<dbReference type="InterPro" id="IPR018490">
    <property type="entry name" value="cNMP-bd_dom_sf"/>
</dbReference>
<evidence type="ECO:0000313" key="8">
    <source>
        <dbReference type="EMBL" id="SDN69322.1"/>
    </source>
</evidence>
<dbReference type="InterPro" id="IPR052706">
    <property type="entry name" value="Membrane-Transporter-like"/>
</dbReference>
<dbReference type="PROSITE" id="PS00889">
    <property type="entry name" value="CNMP_BINDING_2"/>
    <property type="match status" value="1"/>
</dbReference>
<dbReference type="InterPro" id="IPR000595">
    <property type="entry name" value="cNMP-bd_dom"/>
</dbReference>
<comment type="subcellular location">
    <subcellularLocation>
        <location evidence="1">Membrane</location>
        <topology evidence="1">Multi-pass membrane protein</topology>
    </subcellularLocation>
</comment>
<feature type="transmembrane region" description="Helical" evidence="5">
    <location>
        <begin position="288"/>
        <end position="308"/>
    </location>
</feature>
<feature type="transmembrane region" description="Helical" evidence="5">
    <location>
        <begin position="24"/>
        <end position="46"/>
    </location>
</feature>
<feature type="transmembrane region" description="Helical" evidence="5">
    <location>
        <begin position="320"/>
        <end position="341"/>
    </location>
</feature>
<feature type="domain" description="STAS" evidence="7">
    <location>
        <begin position="488"/>
        <end position="586"/>
    </location>
</feature>
<dbReference type="SUPFAM" id="SSF52091">
    <property type="entry name" value="SpoIIaa-like"/>
    <property type="match status" value="1"/>
</dbReference>
<dbReference type="Pfam" id="PF00027">
    <property type="entry name" value="cNMP_binding"/>
    <property type="match status" value="1"/>
</dbReference>
<dbReference type="EMBL" id="FNHS01000010">
    <property type="protein sequence ID" value="SDN69322.1"/>
    <property type="molecule type" value="Genomic_DNA"/>
</dbReference>
<dbReference type="Proteomes" id="UP000198704">
    <property type="component" value="Unassembled WGS sequence"/>
</dbReference>
<dbReference type="SMART" id="SM00100">
    <property type="entry name" value="cNMP"/>
    <property type="match status" value="1"/>
</dbReference>
<evidence type="ECO:0000256" key="1">
    <source>
        <dbReference type="ARBA" id="ARBA00004141"/>
    </source>
</evidence>